<evidence type="ECO:0000313" key="2">
    <source>
        <dbReference type="EMBL" id="TDZ53992.1"/>
    </source>
</evidence>
<dbReference type="PROSITE" id="PS50011">
    <property type="entry name" value="PROTEIN_KINASE_DOM"/>
    <property type="match status" value="1"/>
</dbReference>
<evidence type="ECO:0000259" key="1">
    <source>
        <dbReference type="PROSITE" id="PS50011"/>
    </source>
</evidence>
<dbReference type="Pfam" id="PF00069">
    <property type="entry name" value="Pkinase"/>
    <property type="match status" value="1"/>
</dbReference>
<protein>
    <submittedName>
        <fullName evidence="2">Serine/threonine-protein kinase Sgk1</fullName>
    </submittedName>
</protein>
<dbReference type="EMBL" id="RYZW01000064">
    <property type="protein sequence ID" value="TDZ53992.1"/>
    <property type="molecule type" value="Genomic_DNA"/>
</dbReference>
<reference evidence="2 3" key="1">
    <citation type="submission" date="2018-12" db="EMBL/GenBank/DDBJ databases">
        <title>Genome sequence and assembly of Colletotrichum trifolii.</title>
        <authorList>
            <person name="Gan P."/>
            <person name="Shirasu K."/>
        </authorList>
    </citation>
    <scope>NUCLEOTIDE SEQUENCE [LARGE SCALE GENOMIC DNA]</scope>
    <source>
        <strain evidence="2 3">543-2</strain>
    </source>
</reference>
<keyword evidence="3" id="KW-1185">Reference proteome</keyword>
<evidence type="ECO:0000313" key="3">
    <source>
        <dbReference type="Proteomes" id="UP000295703"/>
    </source>
</evidence>
<organism evidence="2 3">
    <name type="scientific">Colletotrichum trifolii</name>
    <dbReference type="NCBI Taxonomy" id="5466"/>
    <lineage>
        <taxon>Eukaryota</taxon>
        <taxon>Fungi</taxon>
        <taxon>Dikarya</taxon>
        <taxon>Ascomycota</taxon>
        <taxon>Pezizomycotina</taxon>
        <taxon>Sordariomycetes</taxon>
        <taxon>Hypocreomycetidae</taxon>
        <taxon>Glomerellales</taxon>
        <taxon>Glomerellaceae</taxon>
        <taxon>Colletotrichum</taxon>
        <taxon>Colletotrichum orbiculare species complex</taxon>
    </lineage>
</organism>
<dbReference type="InterPro" id="IPR000719">
    <property type="entry name" value="Prot_kinase_dom"/>
</dbReference>
<dbReference type="InterPro" id="IPR011009">
    <property type="entry name" value="Kinase-like_dom_sf"/>
</dbReference>
<dbReference type="Gene3D" id="1.10.510.10">
    <property type="entry name" value="Transferase(Phosphotransferase) domain 1"/>
    <property type="match status" value="1"/>
</dbReference>
<comment type="caution">
    <text evidence="2">The sequence shown here is derived from an EMBL/GenBank/DDBJ whole genome shotgun (WGS) entry which is preliminary data.</text>
</comment>
<dbReference type="Proteomes" id="UP000295703">
    <property type="component" value="Unassembled WGS sequence"/>
</dbReference>
<sequence length="508" mass="57111">MASTSLFKRLNKSLESNIVTGKCFLPNDAIRSIVTGETIRDELPRSWLDLFFADNLPNLVAREAPKLFAILALIGETSTIRRLISDGLTDLDLPFTLVESASNSSVIISARNMEVLSLTEWRNDAKVGAFVEKQWLVLAPTLELTAEFGKVDERFPLPFLGGDFVRGTDENPVYRCKLHSAHELSATGHDHKRHTTIAVKVLKKAVVFEKERRNLEKIRSIENPHLIQHLLCIERGDSNYILFPWANGGNLKDLWSQQTCSPALILWSLEQMLGLSQALHELHLVNCRHGDLKPANILHFKAGGLGTLVIADVGESKIHHQVTDLRKGITITTATTPAYEPPEAILEKHAPRRRRYDVWSMACIYLEHITWMLFGYDAILGFNAARDEPGEKFYKITSEKGVLRTSVHPSVLAAIEFLRNDPRCSGVTALGDFIDLIREHMLCVRVEERVPADVLYEKLKAIVDHARQSSSYMMNSVELSLETPQIFQWSGDDTLRGQTSTSRTEVAI</sequence>
<dbReference type="STRING" id="5466.A0A4R8RC27"/>
<accession>A0A4R8RC27</accession>
<dbReference type="PANTHER" id="PTHR24359">
    <property type="entry name" value="SERINE/THREONINE-PROTEIN KINASE SBK1"/>
    <property type="match status" value="1"/>
</dbReference>
<keyword evidence="2" id="KW-0418">Kinase</keyword>
<dbReference type="CDD" id="cd00180">
    <property type="entry name" value="PKc"/>
    <property type="match status" value="1"/>
</dbReference>
<dbReference type="GO" id="GO:0004674">
    <property type="term" value="F:protein serine/threonine kinase activity"/>
    <property type="evidence" value="ECO:0007669"/>
    <property type="project" value="TreeGrafter"/>
</dbReference>
<feature type="domain" description="Protein kinase" evidence="1">
    <location>
        <begin position="159"/>
        <end position="463"/>
    </location>
</feature>
<name>A0A4R8RC27_COLTR</name>
<dbReference type="SMART" id="SM00220">
    <property type="entry name" value="S_TKc"/>
    <property type="match status" value="1"/>
</dbReference>
<keyword evidence="2" id="KW-0808">Transferase</keyword>
<proteinExistence type="predicted"/>
<dbReference type="SUPFAM" id="SSF56112">
    <property type="entry name" value="Protein kinase-like (PK-like)"/>
    <property type="match status" value="1"/>
</dbReference>
<dbReference type="AlphaFoldDB" id="A0A4R8RC27"/>
<dbReference type="GO" id="GO:0005524">
    <property type="term" value="F:ATP binding"/>
    <property type="evidence" value="ECO:0007669"/>
    <property type="project" value="InterPro"/>
</dbReference>
<gene>
    <name evidence="2" type="primary">SGK1</name>
    <name evidence="2" type="ORF">CTRI78_v006638</name>
</gene>
<dbReference type="PANTHER" id="PTHR24359:SF1">
    <property type="entry name" value="INHIBITOR OF NUCLEAR FACTOR KAPPA-B KINASE EPSILON SUBUNIT HOMOLOG 1-RELATED"/>
    <property type="match status" value="1"/>
</dbReference>